<gene>
    <name evidence="1" type="ORF">J2781_000974</name>
</gene>
<protein>
    <submittedName>
        <fullName evidence="1">Uncharacterized protein</fullName>
    </submittedName>
</protein>
<name>A0ABU1LBH1_9FLAO</name>
<sequence>MEYDFFRIYSQHLILFAPQANIAYNRRSGIKKESELPGFRKNIYTIEIINFILELQKTDLT</sequence>
<reference evidence="1 2" key="1">
    <citation type="submission" date="2023-07" db="EMBL/GenBank/DDBJ databases">
        <title>Sorghum-associated microbial communities from plants grown in Nebraska, USA.</title>
        <authorList>
            <person name="Schachtman D."/>
        </authorList>
    </citation>
    <scope>NUCLEOTIDE SEQUENCE [LARGE SCALE GENOMIC DNA]</scope>
    <source>
        <strain evidence="1 2">DS1709</strain>
    </source>
</reference>
<evidence type="ECO:0000313" key="1">
    <source>
        <dbReference type="EMBL" id="MDR6404059.1"/>
    </source>
</evidence>
<dbReference type="Proteomes" id="UP001184853">
    <property type="component" value="Unassembled WGS sequence"/>
</dbReference>
<keyword evidence="2" id="KW-1185">Reference proteome</keyword>
<comment type="caution">
    <text evidence="1">The sequence shown here is derived from an EMBL/GenBank/DDBJ whole genome shotgun (WGS) entry which is preliminary data.</text>
</comment>
<evidence type="ECO:0000313" key="2">
    <source>
        <dbReference type="Proteomes" id="UP001184853"/>
    </source>
</evidence>
<proteinExistence type="predicted"/>
<dbReference type="RefSeq" id="WP_115980540.1">
    <property type="nucleotide sequence ID" value="NZ_JAVDQS010000002.1"/>
</dbReference>
<dbReference type="EMBL" id="JAVDQS010000002">
    <property type="protein sequence ID" value="MDR6404059.1"/>
    <property type="molecule type" value="Genomic_DNA"/>
</dbReference>
<accession>A0ABU1LBH1</accession>
<organism evidence="1 2">
    <name type="scientific">Chryseobacterium geocarposphaerae</name>
    <dbReference type="NCBI Taxonomy" id="1416776"/>
    <lineage>
        <taxon>Bacteria</taxon>
        <taxon>Pseudomonadati</taxon>
        <taxon>Bacteroidota</taxon>
        <taxon>Flavobacteriia</taxon>
        <taxon>Flavobacteriales</taxon>
        <taxon>Weeksellaceae</taxon>
        <taxon>Chryseobacterium group</taxon>
        <taxon>Chryseobacterium</taxon>
    </lineage>
</organism>